<name>A8WI93_PROMP</name>
<dbReference type="AlphaFoldDB" id="A8WI93"/>
<reference evidence="1 2" key="1">
    <citation type="journal article" date="2003" name="Nature">
        <title>Genome divergence in two Prochlorococcus ecotypes reflects oceanic niche differentiation.</title>
        <authorList>
            <person name="Rocap G."/>
            <person name="Larimer F.W."/>
            <person name="Lamerdin J.E."/>
            <person name="Malfatti S."/>
            <person name="Chain P."/>
            <person name="Ahlgren N.A."/>
            <person name="Arellano A."/>
            <person name="Coleman M."/>
            <person name="Hauser L."/>
            <person name="Hess W.R."/>
            <person name="Johnson Z.I."/>
            <person name="Land M.L."/>
            <person name="Lindell D."/>
            <person name="Post A.F."/>
            <person name="Regala W."/>
            <person name="Shah M."/>
            <person name="Shaw S.L."/>
            <person name="Steglich C."/>
            <person name="Sullivan M.B."/>
            <person name="Ting C.S."/>
            <person name="Tolonen A."/>
            <person name="Webb E.A."/>
            <person name="Zinser E.R."/>
            <person name="Chisholm S.W."/>
        </authorList>
    </citation>
    <scope>NUCLEOTIDE SEQUENCE [LARGE SCALE GENOMIC DNA]</scope>
    <source>
        <strain evidence="2">CCMP1986 / NIES-2087 / MED4</strain>
    </source>
</reference>
<dbReference type="KEGG" id="pmm:PMM1874"/>
<evidence type="ECO:0000313" key="2">
    <source>
        <dbReference type="Proteomes" id="UP000001026"/>
    </source>
</evidence>
<dbReference type="RefSeq" id="WP_157859388.1">
    <property type="nucleotide sequence ID" value="NC_005072.1"/>
</dbReference>
<accession>A8WI93</accession>
<dbReference type="Proteomes" id="UP000001026">
    <property type="component" value="Chromosome"/>
</dbReference>
<organism evidence="1 2">
    <name type="scientific">Prochlorococcus marinus subsp. pastoris (strain CCMP1986 / NIES-2087 / MED4)</name>
    <dbReference type="NCBI Taxonomy" id="59919"/>
    <lineage>
        <taxon>Bacteria</taxon>
        <taxon>Bacillati</taxon>
        <taxon>Cyanobacteriota</taxon>
        <taxon>Cyanophyceae</taxon>
        <taxon>Synechococcales</taxon>
        <taxon>Prochlorococcaceae</taxon>
        <taxon>Prochlorococcus</taxon>
    </lineage>
</organism>
<protein>
    <submittedName>
        <fullName evidence="1">Uncharacterized protein</fullName>
    </submittedName>
</protein>
<dbReference type="HOGENOM" id="CLU_3187697_0_0_3"/>
<sequence>MIEKTIKKQSSDMQKDFKKSNLDILTEENDRLLKSLKRPSGSYRAA</sequence>
<proteinExistence type="predicted"/>
<dbReference type="EMBL" id="BX548174">
    <property type="protein sequence ID" value="CAP16378.1"/>
    <property type="molecule type" value="Genomic_DNA"/>
</dbReference>
<evidence type="ECO:0000313" key="1">
    <source>
        <dbReference type="EMBL" id="CAP16378.1"/>
    </source>
</evidence>
<gene>
    <name evidence="1" type="ordered locus">PMM1874</name>
</gene>